<evidence type="ECO:0000313" key="2">
    <source>
        <dbReference type="EMBL" id="KKM07204.1"/>
    </source>
</evidence>
<dbReference type="AlphaFoldDB" id="A0A0F9H7X4"/>
<organism evidence="2">
    <name type="scientific">marine sediment metagenome</name>
    <dbReference type="NCBI Taxonomy" id="412755"/>
    <lineage>
        <taxon>unclassified sequences</taxon>
        <taxon>metagenomes</taxon>
        <taxon>ecological metagenomes</taxon>
    </lineage>
</organism>
<evidence type="ECO:0000256" key="1">
    <source>
        <dbReference type="SAM" id="MobiDB-lite"/>
    </source>
</evidence>
<dbReference type="EMBL" id="LAZR01015822">
    <property type="protein sequence ID" value="KKM07204.1"/>
    <property type="molecule type" value="Genomic_DNA"/>
</dbReference>
<comment type="caution">
    <text evidence="2">The sequence shown here is derived from an EMBL/GenBank/DDBJ whole genome shotgun (WGS) entry which is preliminary data.</text>
</comment>
<proteinExistence type="predicted"/>
<protein>
    <submittedName>
        <fullName evidence="2">Uncharacterized protein</fullName>
    </submittedName>
</protein>
<sequence>MKDKVKIEKELKRLNKVEFIRPTALELHQARGAMLGRIQRKEDKRYFKEVEKRKVELKKKLLDLKEGKPIGKLSKSPERTLTRMETKPRMRMGRYGH</sequence>
<accession>A0A0F9H7X4</accession>
<feature type="compositionally biased region" description="Basic and acidic residues" evidence="1">
    <location>
        <begin position="68"/>
        <end position="88"/>
    </location>
</feature>
<name>A0A0F9H7X4_9ZZZZ</name>
<reference evidence="2" key="1">
    <citation type="journal article" date="2015" name="Nature">
        <title>Complex archaea that bridge the gap between prokaryotes and eukaryotes.</title>
        <authorList>
            <person name="Spang A."/>
            <person name="Saw J.H."/>
            <person name="Jorgensen S.L."/>
            <person name="Zaremba-Niedzwiedzka K."/>
            <person name="Martijn J."/>
            <person name="Lind A.E."/>
            <person name="van Eijk R."/>
            <person name="Schleper C."/>
            <person name="Guy L."/>
            <person name="Ettema T.J."/>
        </authorList>
    </citation>
    <scope>NUCLEOTIDE SEQUENCE</scope>
</reference>
<feature type="region of interest" description="Disordered" evidence="1">
    <location>
        <begin position="68"/>
        <end position="97"/>
    </location>
</feature>
<gene>
    <name evidence="2" type="ORF">LCGC14_1736240</name>
</gene>